<dbReference type="GO" id="GO:0001725">
    <property type="term" value="C:stress fiber"/>
    <property type="evidence" value="ECO:0007669"/>
    <property type="project" value="TreeGrafter"/>
</dbReference>
<reference evidence="10 11" key="2">
    <citation type="submission" date="2025-04" db="UniProtKB">
        <authorList>
            <consortium name="RefSeq"/>
        </authorList>
    </citation>
    <scope>IDENTIFICATION</scope>
</reference>
<reference evidence="8" key="3">
    <citation type="submission" date="2025-05" db="UniProtKB">
        <authorList>
            <consortium name="EnsemblMetazoa"/>
        </authorList>
    </citation>
    <scope>IDENTIFICATION</scope>
</reference>
<evidence type="ECO:0000313" key="10">
    <source>
        <dbReference type="RefSeq" id="XP_016972858.1"/>
    </source>
</evidence>
<accession>A0A6P4ECI4</accession>
<dbReference type="Gene3D" id="3.30.920.20">
    <property type="entry name" value="Gas2-like domain"/>
    <property type="match status" value="1"/>
</dbReference>
<dbReference type="PROSITE" id="PS51460">
    <property type="entry name" value="GAR"/>
    <property type="match status" value="1"/>
</dbReference>
<feature type="region of interest" description="Disordered" evidence="5">
    <location>
        <begin position="393"/>
        <end position="503"/>
    </location>
</feature>
<dbReference type="PANTHER" id="PTHR46756:SF18">
    <property type="entry name" value="GAS2-LIKE PROTEIN PICKLED EGGS"/>
    <property type="match status" value="1"/>
</dbReference>
<dbReference type="GO" id="GO:0005737">
    <property type="term" value="C:cytoplasm"/>
    <property type="evidence" value="ECO:0007669"/>
    <property type="project" value="TreeGrafter"/>
</dbReference>
<evidence type="ECO:0000256" key="3">
    <source>
        <dbReference type="ARBA" id="ARBA00023212"/>
    </source>
</evidence>
<feature type="region of interest" description="Disordered" evidence="5">
    <location>
        <begin position="672"/>
        <end position="853"/>
    </location>
</feature>
<dbReference type="CTD" id="94005"/>
<dbReference type="Proteomes" id="UP001652680">
    <property type="component" value="Unassembled WGS sequence"/>
</dbReference>
<dbReference type="GO" id="GO:0008017">
    <property type="term" value="F:microtubule binding"/>
    <property type="evidence" value="ECO:0007669"/>
    <property type="project" value="InterPro"/>
</dbReference>
<feature type="domain" description="GAR" evidence="7">
    <location>
        <begin position="251"/>
        <end position="323"/>
    </location>
</feature>
<dbReference type="FunFam" id="1.10.418.10:FF:000093">
    <property type="entry name" value="GAS2-like protein 1"/>
    <property type="match status" value="1"/>
</dbReference>
<dbReference type="EnsemblMetazoa" id="XM_017117369.2">
    <property type="protein sequence ID" value="XP_016972858.1"/>
    <property type="gene ID" value="LOC108040112"/>
</dbReference>
<dbReference type="RefSeq" id="XP_016972859.1">
    <property type="nucleotide sequence ID" value="XM_017117370.1"/>
</dbReference>
<feature type="compositionally biased region" description="Low complexity" evidence="5">
    <location>
        <begin position="444"/>
        <end position="481"/>
    </location>
</feature>
<feature type="compositionally biased region" description="Acidic residues" evidence="5">
    <location>
        <begin position="220"/>
        <end position="236"/>
    </location>
</feature>
<dbReference type="FunFam" id="3.30.920.20:FF:000004">
    <property type="entry name" value="GAS2-like protein 1 isoform X1"/>
    <property type="match status" value="1"/>
</dbReference>
<dbReference type="InterPro" id="IPR036534">
    <property type="entry name" value="GAR_dom_sf"/>
</dbReference>
<dbReference type="InterPro" id="IPR003108">
    <property type="entry name" value="GAR_dom"/>
</dbReference>
<dbReference type="Gene3D" id="1.10.418.10">
    <property type="entry name" value="Calponin-like domain"/>
    <property type="match status" value="1"/>
</dbReference>
<dbReference type="GO" id="GO:0031110">
    <property type="term" value="P:regulation of microtubule polymerization or depolymerization"/>
    <property type="evidence" value="ECO:0007669"/>
    <property type="project" value="TreeGrafter"/>
</dbReference>
<feature type="compositionally biased region" description="Gly residues" evidence="5">
    <location>
        <begin position="965"/>
        <end position="975"/>
    </location>
</feature>
<dbReference type="SUPFAM" id="SSF143575">
    <property type="entry name" value="GAS2 domain-like"/>
    <property type="match status" value="1"/>
</dbReference>
<dbReference type="OrthoDB" id="206130at2759"/>
<feature type="domain" description="Calponin-homology (CH)" evidence="6">
    <location>
        <begin position="20"/>
        <end position="159"/>
    </location>
</feature>
<dbReference type="GO" id="GO:0008093">
    <property type="term" value="F:cytoskeletal anchor activity"/>
    <property type="evidence" value="ECO:0007669"/>
    <property type="project" value="TreeGrafter"/>
</dbReference>
<gene>
    <name evidence="10 11" type="primary">LOC108040112</name>
    <name evidence="8" type="synonym">108040112</name>
</gene>
<evidence type="ECO:0000256" key="1">
    <source>
        <dbReference type="ARBA" id="ARBA00004245"/>
    </source>
</evidence>
<dbReference type="GO" id="GO:0051764">
    <property type="term" value="P:actin crosslink formation"/>
    <property type="evidence" value="ECO:0007669"/>
    <property type="project" value="TreeGrafter"/>
</dbReference>
<evidence type="ECO:0000256" key="2">
    <source>
        <dbReference type="ARBA" id="ARBA00022490"/>
    </source>
</evidence>
<dbReference type="PROSITE" id="PS50021">
    <property type="entry name" value="CH"/>
    <property type="match status" value="1"/>
</dbReference>
<reference evidence="9" key="1">
    <citation type="journal article" date="2021" name="Elife">
        <title>Highly contiguous assemblies of 101 drosophilid genomes.</title>
        <authorList>
            <person name="Kim B.Y."/>
            <person name="Wang J.R."/>
            <person name="Miller D.E."/>
            <person name="Barmina O."/>
            <person name="Delaney E."/>
            <person name="Thompson A."/>
            <person name="Comeault A.A."/>
            <person name="Peede D."/>
            <person name="D'Agostino E.R."/>
            <person name="Pelaez J."/>
            <person name="Aguilar J.M."/>
            <person name="Haji D."/>
            <person name="Matsunaga T."/>
            <person name="Armstrong E.E."/>
            <person name="Zych M."/>
            <person name="Ogawa Y."/>
            <person name="Stamenkovic-Radak M."/>
            <person name="Jelic M."/>
            <person name="Veselinovic M.S."/>
            <person name="Tanaskovic M."/>
            <person name="Eric P."/>
            <person name="Gao J.J."/>
            <person name="Katoh T.K."/>
            <person name="Toda M.J."/>
            <person name="Watabe H."/>
            <person name="Watada M."/>
            <person name="Davis J.S."/>
            <person name="Moyle L.C."/>
            <person name="Manoli G."/>
            <person name="Bertolini E."/>
            <person name="Kostal V."/>
            <person name="Hawley R.S."/>
            <person name="Takahashi A."/>
            <person name="Jones C.D."/>
            <person name="Price D.K."/>
            <person name="Whiteman N."/>
            <person name="Kopp A."/>
            <person name="Matute D.R."/>
            <person name="Petrov D.A."/>
        </authorList>
    </citation>
    <scope>NUCLEOTIDE SEQUENCE [LARGE SCALE GENOMIC DNA]</scope>
</reference>
<feature type="compositionally biased region" description="Polar residues" evidence="5">
    <location>
        <begin position="587"/>
        <end position="599"/>
    </location>
</feature>
<dbReference type="RefSeq" id="XP_016972858.1">
    <property type="nucleotide sequence ID" value="XM_017117369.1"/>
</dbReference>
<comment type="subcellular location">
    <subcellularLocation>
        <location evidence="1">Cytoplasm</location>
        <location evidence="1">Cytoskeleton</location>
    </subcellularLocation>
</comment>
<dbReference type="CDD" id="cd21268">
    <property type="entry name" value="CH_GAS2L1_2"/>
    <property type="match status" value="1"/>
</dbReference>
<feature type="region of interest" description="Disordered" evidence="5">
    <location>
        <begin position="896"/>
        <end position="915"/>
    </location>
</feature>
<dbReference type="GO" id="GO:0001578">
    <property type="term" value="P:microtubule bundle formation"/>
    <property type="evidence" value="ECO:0007669"/>
    <property type="project" value="TreeGrafter"/>
</dbReference>
<evidence type="ECO:0000259" key="7">
    <source>
        <dbReference type="PROSITE" id="PS51460"/>
    </source>
</evidence>
<dbReference type="EnsemblMetazoa" id="XM_017117370.2">
    <property type="protein sequence ID" value="XP_016972859.1"/>
    <property type="gene ID" value="LOC108040112"/>
</dbReference>
<evidence type="ECO:0000256" key="4">
    <source>
        <dbReference type="ARBA" id="ARBA00038441"/>
    </source>
</evidence>
<dbReference type="GeneID" id="108040112"/>
<evidence type="ECO:0000313" key="11">
    <source>
        <dbReference type="RefSeq" id="XP_016972859.1"/>
    </source>
</evidence>
<evidence type="ECO:0000259" key="6">
    <source>
        <dbReference type="PROSITE" id="PS50021"/>
    </source>
</evidence>
<dbReference type="InterPro" id="IPR001715">
    <property type="entry name" value="CH_dom"/>
</dbReference>
<comment type="similarity">
    <text evidence="4">Belongs to the GAS2 family.</text>
</comment>
<dbReference type="PANTHER" id="PTHR46756">
    <property type="entry name" value="TRANSGELIN"/>
    <property type="match status" value="1"/>
</dbReference>
<feature type="compositionally biased region" description="Polar residues" evidence="5">
    <location>
        <begin position="407"/>
        <end position="434"/>
    </location>
</feature>
<protein>
    <submittedName>
        <fullName evidence="10 11">Mediator of RNA polymerase II transcription subunit 1</fullName>
    </submittedName>
</protein>
<organism evidence="10">
    <name type="scientific">Drosophila rhopaloa</name>
    <name type="common">Fruit fly</name>
    <dbReference type="NCBI Taxonomy" id="1041015"/>
    <lineage>
        <taxon>Eukaryota</taxon>
        <taxon>Metazoa</taxon>
        <taxon>Ecdysozoa</taxon>
        <taxon>Arthropoda</taxon>
        <taxon>Hexapoda</taxon>
        <taxon>Insecta</taxon>
        <taxon>Pterygota</taxon>
        <taxon>Neoptera</taxon>
        <taxon>Endopterygota</taxon>
        <taxon>Diptera</taxon>
        <taxon>Brachycera</taxon>
        <taxon>Muscomorpha</taxon>
        <taxon>Ephydroidea</taxon>
        <taxon>Drosophilidae</taxon>
        <taxon>Drosophila</taxon>
        <taxon>Sophophora</taxon>
    </lineage>
</organism>
<dbReference type="SMART" id="SM00243">
    <property type="entry name" value="GAS2"/>
    <property type="match status" value="1"/>
</dbReference>
<dbReference type="Pfam" id="PF02187">
    <property type="entry name" value="GAS2"/>
    <property type="match status" value="1"/>
</dbReference>
<proteinExistence type="inferred from homology"/>
<name>A0A6P4ECI4_DRORH</name>
<dbReference type="GO" id="GO:0005884">
    <property type="term" value="C:actin filament"/>
    <property type="evidence" value="ECO:0007669"/>
    <property type="project" value="TreeGrafter"/>
</dbReference>
<keyword evidence="9" id="KW-1185">Reference proteome</keyword>
<dbReference type="GO" id="GO:0035371">
    <property type="term" value="C:microtubule plus-end"/>
    <property type="evidence" value="ECO:0007669"/>
    <property type="project" value="TreeGrafter"/>
</dbReference>
<dbReference type="InterPro" id="IPR036872">
    <property type="entry name" value="CH_dom_sf"/>
</dbReference>
<feature type="region of interest" description="Disordered" evidence="5">
    <location>
        <begin position="933"/>
        <end position="1002"/>
    </location>
</feature>
<dbReference type="Pfam" id="PF00307">
    <property type="entry name" value="CH"/>
    <property type="match status" value="1"/>
</dbReference>
<evidence type="ECO:0000313" key="8">
    <source>
        <dbReference type="EnsemblMetazoa" id="XP_016972858.1"/>
    </source>
</evidence>
<feature type="region of interest" description="Disordered" evidence="5">
    <location>
        <begin position="567"/>
        <end position="606"/>
    </location>
</feature>
<feature type="compositionally biased region" description="Polar residues" evidence="5">
    <location>
        <begin position="841"/>
        <end position="850"/>
    </location>
</feature>
<dbReference type="GO" id="GO:1904825">
    <property type="term" value="P:protein localization to microtubule plus-end"/>
    <property type="evidence" value="ECO:0007669"/>
    <property type="project" value="TreeGrafter"/>
</dbReference>
<dbReference type="AlphaFoldDB" id="A0A6P4ECI4"/>
<evidence type="ECO:0000256" key="5">
    <source>
        <dbReference type="SAM" id="MobiDB-lite"/>
    </source>
</evidence>
<dbReference type="SMART" id="SM00033">
    <property type="entry name" value="CH"/>
    <property type="match status" value="1"/>
</dbReference>
<keyword evidence="2" id="KW-0963">Cytoplasm</keyword>
<evidence type="ECO:0000313" key="9">
    <source>
        <dbReference type="Proteomes" id="UP001652680"/>
    </source>
</evidence>
<feature type="compositionally biased region" description="Low complexity" evidence="5">
    <location>
        <begin position="896"/>
        <end position="907"/>
    </location>
</feature>
<dbReference type="GO" id="GO:0051015">
    <property type="term" value="F:actin filament binding"/>
    <property type="evidence" value="ECO:0007669"/>
    <property type="project" value="TreeGrafter"/>
</dbReference>
<keyword evidence="3" id="KW-0206">Cytoskeleton</keyword>
<sequence>MAMLEARPYRPFKSSEEYLEAMKEDLAEWLSTLYPELSINAENFMDRLDTGVALCKHANYVRQAAEDYLARRQARNKSMTRSMTSGLAGPILALGNVHYLPAAKSGTFFARDNVSNFITWCRKSLKIIECLLFETDDLIMRKNEKHVILCLLEVARRGAKFGMLAPMLVQMERQIDREIAADNKANGVGSSESGTQTEAINSGHSMATTTTITTTTVETDLYDDSDDSETEDDGDENPVLMYGPQPQIITNDLKSLDEMVRDLVEKCTCPSQFPMVRVSEGKYRIGDTKVLIFVRILRSHVMVRVGGGWDTLSHYLDKHDPCRCRAQHRSSVAARLVPRQSPNHNPSNGIELHKAQVIFERSPPAARRVFNSPNCNGGSGTVSGMGGGSTAAGAGVVGVAPPPPLQNGHSLSPNSGKYRSRSPTPQRKFLNQQTNGGGGGIGGSASSATGSSQTAVSTEASSGQLLGSSSLARRSMSPSPRRLIDMRKKQSSLDSYSSGPKSLPGYSCSLEEANGGGGAAVGSAIGSTGSGTGAEQGGANKFENISDNGSEISDEGYRSLGVIQSGAQKRESLHSQASIEDAESNARLDQTSSDSQISPSDEPAEKTAVDILEEEDLGSQDREEEHEDYSVCDGPQSLPAILSGAHKLNDKFEQSGIFITDDEITVDMVPKAEDQSVTPAPGIPTPNLSKIPRSPLAQRRRRSIDNSTCGGAGGSLQDLSSRSGLPAPAAFSRKQPVYRSVRTRHSTGATPTPVAPPRSRQATQLPMVRDVTNTWSGRATGAPKRRPPCTADTFVAPTNGQAAGSGSGSGSGPFERNGKGRSSQILYDSNGRRVRSGAPGCTSSLTTSPVKNHASSPLAQQLLEAASSAKNDAQILEKMKSLLSRYAAGNQAKAGTAAAGSGAGPAANKINSNGKKTPVYEDFTTAWVHSNGNLERSESCSPPAKARSKRSSAASSCESNNSNAGTGGAGAGGAGSSSVVSPRRERGMSKIPAPVRHHTELY</sequence>
<feature type="compositionally biased region" description="Low complexity" evidence="5">
    <location>
        <begin position="941"/>
        <end position="964"/>
    </location>
</feature>
<feature type="region of interest" description="Disordered" evidence="5">
    <location>
        <begin position="216"/>
        <end position="244"/>
    </location>
</feature>
<feature type="region of interest" description="Disordered" evidence="5">
    <location>
        <begin position="528"/>
        <end position="553"/>
    </location>
</feature>
<dbReference type="SUPFAM" id="SSF47576">
    <property type="entry name" value="Calponin-homology domain, CH-domain"/>
    <property type="match status" value="1"/>
</dbReference>